<dbReference type="GO" id="GO:0005886">
    <property type="term" value="C:plasma membrane"/>
    <property type="evidence" value="ECO:0007669"/>
    <property type="project" value="TreeGrafter"/>
</dbReference>
<dbReference type="Pfam" id="PF12399">
    <property type="entry name" value="BCA_ABC_TP_C"/>
    <property type="match status" value="1"/>
</dbReference>
<dbReference type="RefSeq" id="WP_206939517.1">
    <property type="nucleotide sequence ID" value="NZ_JAFLNF010000003.1"/>
</dbReference>
<dbReference type="PROSITE" id="PS50893">
    <property type="entry name" value="ABC_TRANSPORTER_2"/>
    <property type="match status" value="1"/>
</dbReference>
<keyword evidence="3 5" id="KW-0067">ATP-binding</keyword>
<dbReference type="AlphaFoldDB" id="A0A939EMF9"/>
<gene>
    <name evidence="5" type="ORF">J0X15_07870</name>
</gene>
<dbReference type="InterPro" id="IPR051120">
    <property type="entry name" value="ABC_AA/LPS_Transport"/>
</dbReference>
<dbReference type="PANTHER" id="PTHR45772">
    <property type="entry name" value="CONSERVED COMPONENT OF ABC TRANSPORTER FOR NATURAL AMINO ACIDS-RELATED"/>
    <property type="match status" value="1"/>
</dbReference>
<accession>A0A939EMF9</accession>
<dbReference type="CDD" id="cd03219">
    <property type="entry name" value="ABC_Mj1267_LivG_branched"/>
    <property type="match status" value="1"/>
</dbReference>
<dbReference type="InterPro" id="IPR027417">
    <property type="entry name" value="P-loop_NTPase"/>
</dbReference>
<keyword evidence="2" id="KW-0547">Nucleotide-binding</keyword>
<dbReference type="SMART" id="SM00382">
    <property type="entry name" value="AAA"/>
    <property type="match status" value="1"/>
</dbReference>
<evidence type="ECO:0000259" key="4">
    <source>
        <dbReference type="PROSITE" id="PS50893"/>
    </source>
</evidence>
<dbReference type="Gene3D" id="3.40.50.300">
    <property type="entry name" value="P-loop containing nucleotide triphosphate hydrolases"/>
    <property type="match status" value="1"/>
</dbReference>
<reference evidence="5" key="1">
    <citation type="submission" date="2021-03" db="EMBL/GenBank/DDBJ databases">
        <title>Roseibium sp. CAU 1637 isolated from Incheon.</title>
        <authorList>
            <person name="Kim W."/>
        </authorList>
    </citation>
    <scope>NUCLEOTIDE SEQUENCE</scope>
    <source>
        <strain evidence="5">CAU 1637</strain>
    </source>
</reference>
<evidence type="ECO:0000256" key="1">
    <source>
        <dbReference type="ARBA" id="ARBA00022448"/>
    </source>
</evidence>
<protein>
    <submittedName>
        <fullName evidence="5">ABC transporter ATP-binding protein</fullName>
    </submittedName>
</protein>
<name>A0A939EMF9_9HYPH</name>
<evidence type="ECO:0000256" key="3">
    <source>
        <dbReference type="ARBA" id="ARBA00022840"/>
    </source>
</evidence>
<proteinExistence type="predicted"/>
<dbReference type="InterPro" id="IPR003593">
    <property type="entry name" value="AAA+_ATPase"/>
</dbReference>
<dbReference type="GO" id="GO:0005524">
    <property type="term" value="F:ATP binding"/>
    <property type="evidence" value="ECO:0007669"/>
    <property type="project" value="UniProtKB-KW"/>
</dbReference>
<feature type="domain" description="ABC transporter" evidence="4">
    <location>
        <begin position="5"/>
        <end position="246"/>
    </location>
</feature>
<dbReference type="EMBL" id="JAFLNF010000003">
    <property type="protein sequence ID" value="MBO0345132.1"/>
    <property type="molecule type" value="Genomic_DNA"/>
</dbReference>
<comment type="caution">
    <text evidence="5">The sequence shown here is derived from an EMBL/GenBank/DDBJ whole genome shotgun (WGS) entry which is preliminary data.</text>
</comment>
<evidence type="ECO:0000313" key="5">
    <source>
        <dbReference type="EMBL" id="MBO0345132.1"/>
    </source>
</evidence>
<dbReference type="Pfam" id="PF00005">
    <property type="entry name" value="ABC_tran"/>
    <property type="match status" value="1"/>
</dbReference>
<keyword evidence="1" id="KW-0813">Transport</keyword>
<dbReference type="GO" id="GO:0016887">
    <property type="term" value="F:ATP hydrolysis activity"/>
    <property type="evidence" value="ECO:0007669"/>
    <property type="project" value="InterPro"/>
</dbReference>
<keyword evidence="6" id="KW-1185">Reference proteome</keyword>
<dbReference type="InterPro" id="IPR003439">
    <property type="entry name" value="ABC_transporter-like_ATP-bd"/>
</dbReference>
<dbReference type="Proteomes" id="UP000664779">
    <property type="component" value="Unassembled WGS sequence"/>
</dbReference>
<evidence type="ECO:0000256" key="2">
    <source>
        <dbReference type="ARBA" id="ARBA00022741"/>
    </source>
</evidence>
<organism evidence="5 6">
    <name type="scientific">Roseibium limicola</name>
    <dbReference type="NCBI Taxonomy" id="2816037"/>
    <lineage>
        <taxon>Bacteria</taxon>
        <taxon>Pseudomonadati</taxon>
        <taxon>Pseudomonadota</taxon>
        <taxon>Alphaproteobacteria</taxon>
        <taxon>Hyphomicrobiales</taxon>
        <taxon>Stappiaceae</taxon>
        <taxon>Roseibium</taxon>
    </lineage>
</organism>
<dbReference type="PANTHER" id="PTHR45772:SF2">
    <property type="entry name" value="ABC TRANSPORTER ATP-BINDING PROTEIN"/>
    <property type="match status" value="1"/>
</dbReference>
<dbReference type="SUPFAM" id="SSF52540">
    <property type="entry name" value="P-loop containing nucleoside triphosphate hydrolases"/>
    <property type="match status" value="1"/>
</dbReference>
<evidence type="ECO:0000313" key="6">
    <source>
        <dbReference type="Proteomes" id="UP000664779"/>
    </source>
</evidence>
<dbReference type="InterPro" id="IPR032823">
    <property type="entry name" value="BCA_ABC_TP_C"/>
</dbReference>
<sequence>MTPVLQLENLNKAYGALQVTKNLSLDVRPGEIHALIGPNGAGKTTLIGQISGALTSDSGRVLFAGRDVSRLSLPERARAGLGRTFQITQILPEFSALENVALAVQAHEGHSFRFFRNAATDPSLNDKAAAILADVGLGDRCTEPAGQLSHGEKRSLELALALALEPKLLLLDEPMAGTGPAETERLTELLKTVKNRCPLLLVEHDMAAVFELADRISVLVYGEIIATGTPDQIRASKEVQSAYLGEEDET</sequence>